<evidence type="ECO:0000256" key="1">
    <source>
        <dbReference type="SAM" id="MobiDB-lite"/>
    </source>
</evidence>
<sequence>MRLLLGRKLDITFLRRTSWPLLRPLWMSASKPIAPGKTQRRRLGHRPPLASMKPKQPRTTSKTKRPKLPRPTPTLAAVERGLLSLLLAVVDGERGGEGGDGGLAISPGNPCGGQCVRDCCGGGRRRGGSGSDGGGLGGAGG</sequence>
<proteinExistence type="predicted"/>
<feature type="region of interest" description="Disordered" evidence="1">
    <location>
        <begin position="120"/>
        <end position="141"/>
    </location>
</feature>
<feature type="compositionally biased region" description="Gly residues" evidence="1">
    <location>
        <begin position="128"/>
        <end position="141"/>
    </location>
</feature>
<reference evidence="2" key="1">
    <citation type="submission" date="2021-01" db="EMBL/GenBank/DDBJ databases">
        <authorList>
            <person name="Corre E."/>
            <person name="Pelletier E."/>
            <person name="Niang G."/>
            <person name="Scheremetjew M."/>
            <person name="Finn R."/>
            <person name="Kale V."/>
            <person name="Holt S."/>
            <person name="Cochrane G."/>
            <person name="Meng A."/>
            <person name="Brown T."/>
            <person name="Cohen L."/>
        </authorList>
    </citation>
    <scope>NUCLEOTIDE SEQUENCE</scope>
    <source>
        <strain evidence="2">RCC1130</strain>
    </source>
</reference>
<evidence type="ECO:0000313" key="2">
    <source>
        <dbReference type="EMBL" id="CAD8543834.1"/>
    </source>
</evidence>
<dbReference type="EMBL" id="HBER01037760">
    <property type="protein sequence ID" value="CAD8543834.1"/>
    <property type="molecule type" value="Transcribed_RNA"/>
</dbReference>
<name>A0A7S0P0E6_9EUKA</name>
<protein>
    <submittedName>
        <fullName evidence="2">Uncharacterized protein</fullName>
    </submittedName>
</protein>
<accession>A0A7S0P0E6</accession>
<gene>
    <name evidence="2" type="ORF">CLEP1334_LOCUS19121</name>
</gene>
<dbReference type="AlphaFoldDB" id="A0A7S0P0E6"/>
<feature type="region of interest" description="Disordered" evidence="1">
    <location>
        <begin position="32"/>
        <end position="73"/>
    </location>
</feature>
<organism evidence="2">
    <name type="scientific">Calcidiscus leptoporus</name>
    <dbReference type="NCBI Taxonomy" id="127549"/>
    <lineage>
        <taxon>Eukaryota</taxon>
        <taxon>Haptista</taxon>
        <taxon>Haptophyta</taxon>
        <taxon>Prymnesiophyceae</taxon>
        <taxon>Coccolithales</taxon>
        <taxon>Calcidiscaceae</taxon>
        <taxon>Calcidiscus</taxon>
    </lineage>
</organism>